<keyword evidence="5" id="KW-1185">Reference proteome</keyword>
<feature type="active site" description="Nucleophile" evidence="2">
    <location>
        <position position="59"/>
    </location>
</feature>
<dbReference type="EMBL" id="ASRX01000060">
    <property type="protein sequence ID" value="EYF02496.1"/>
    <property type="molecule type" value="Genomic_DNA"/>
</dbReference>
<dbReference type="InterPro" id="IPR002641">
    <property type="entry name" value="PNPLA_dom"/>
</dbReference>
<dbReference type="Proteomes" id="UP000019678">
    <property type="component" value="Unassembled WGS sequence"/>
</dbReference>
<dbReference type="CDD" id="cd07208">
    <property type="entry name" value="Pat_hypo_Ecoli_yjju_like"/>
    <property type="match status" value="1"/>
</dbReference>
<protein>
    <submittedName>
        <fullName evidence="4">Alpha-beta superfamily hydrolase</fullName>
    </submittedName>
</protein>
<dbReference type="RefSeq" id="WP_044247500.1">
    <property type="nucleotide sequence ID" value="NZ_ASRX01000060.1"/>
</dbReference>
<dbReference type="GO" id="GO:0016787">
    <property type="term" value="F:hydrolase activity"/>
    <property type="evidence" value="ECO:0007669"/>
    <property type="project" value="UniProtKB-UniRule"/>
</dbReference>
<sequence length="299" mass="32278">MTQPSPPPPSSPHTATTPALRTATLFVEGGGLRGAFSAGALAELSRPGGPRFDDVVAVSSGAPTAAYMVAGQIDDGLRIWEDYTHGTQLISPLNWLRASPLMDIERLVGVFARVVPLDAGRLRDAHAALWIVVTNCHTGRAEYVRATPENTLGLLQATMAIPIAYGRVVPVGGIPYIDGGVADAIPAHHALSLKRDLTVAVLTRPRGYRRTNQPALTYAMGRTYPSHPEIGRTLSTRWKASNNALELIEDLERRGEMAVIRPPGPLPAGRLSTRREDILATIEAGREAARTWLRTLVRR</sequence>
<evidence type="ECO:0000259" key="3">
    <source>
        <dbReference type="PROSITE" id="PS51635"/>
    </source>
</evidence>
<feature type="active site" description="Proton acceptor" evidence="2">
    <location>
        <position position="178"/>
    </location>
</feature>
<dbReference type="Pfam" id="PF01734">
    <property type="entry name" value="Patatin"/>
    <property type="match status" value="1"/>
</dbReference>
<proteinExistence type="predicted"/>
<dbReference type="PROSITE" id="PS51635">
    <property type="entry name" value="PNPLA"/>
    <property type="match status" value="1"/>
</dbReference>
<dbReference type="InterPro" id="IPR045943">
    <property type="entry name" value="DUF6363"/>
</dbReference>
<dbReference type="AlphaFoldDB" id="A0A017T1T1"/>
<keyword evidence="2 4" id="KW-0378">Hydrolase</keyword>
<dbReference type="Pfam" id="PF19890">
    <property type="entry name" value="DUF6363"/>
    <property type="match status" value="1"/>
</dbReference>
<dbReference type="Gene3D" id="3.40.1090.10">
    <property type="entry name" value="Cytosolic phospholipase A2 catalytic domain"/>
    <property type="match status" value="2"/>
</dbReference>
<gene>
    <name evidence="4" type="ORF">CAP_7118</name>
</gene>
<evidence type="ECO:0000313" key="5">
    <source>
        <dbReference type="Proteomes" id="UP000019678"/>
    </source>
</evidence>
<name>A0A017T1T1_9BACT</name>
<dbReference type="eggNOG" id="COG4667">
    <property type="taxonomic scope" value="Bacteria"/>
</dbReference>
<keyword evidence="1 2" id="KW-0443">Lipid metabolism</keyword>
<dbReference type="STRING" id="1192034.CAP_7118"/>
<accession>A0A017T1T1</accession>
<dbReference type="InterPro" id="IPR016035">
    <property type="entry name" value="Acyl_Trfase/lysoPLipase"/>
</dbReference>
<dbReference type="InterPro" id="IPR037483">
    <property type="entry name" value="YjjU-like"/>
</dbReference>
<comment type="caution">
    <text evidence="2">Lacks conserved residue(s) required for the propagation of feature annotation.</text>
</comment>
<dbReference type="SUPFAM" id="SSF52151">
    <property type="entry name" value="FabD/lysophospholipase-like"/>
    <property type="match status" value="1"/>
</dbReference>
<evidence type="ECO:0000313" key="4">
    <source>
        <dbReference type="EMBL" id="EYF02496.1"/>
    </source>
</evidence>
<reference evidence="4 5" key="1">
    <citation type="submission" date="2013-05" db="EMBL/GenBank/DDBJ databases">
        <title>Genome assembly of Chondromyces apiculatus DSM 436.</title>
        <authorList>
            <person name="Sharma G."/>
            <person name="Khatri I."/>
            <person name="Kaur C."/>
            <person name="Mayilraj S."/>
            <person name="Subramanian S."/>
        </authorList>
    </citation>
    <scope>NUCLEOTIDE SEQUENCE [LARGE SCALE GENOMIC DNA]</scope>
    <source>
        <strain evidence="4 5">DSM 436</strain>
    </source>
</reference>
<evidence type="ECO:0000256" key="2">
    <source>
        <dbReference type="PROSITE-ProRule" id="PRU01161"/>
    </source>
</evidence>
<feature type="short sequence motif" description="DGA/G" evidence="2">
    <location>
        <begin position="178"/>
        <end position="180"/>
    </location>
</feature>
<organism evidence="4 5">
    <name type="scientific">Chondromyces apiculatus DSM 436</name>
    <dbReference type="NCBI Taxonomy" id="1192034"/>
    <lineage>
        <taxon>Bacteria</taxon>
        <taxon>Pseudomonadati</taxon>
        <taxon>Myxococcota</taxon>
        <taxon>Polyangia</taxon>
        <taxon>Polyangiales</taxon>
        <taxon>Polyangiaceae</taxon>
        <taxon>Chondromyces</taxon>
    </lineage>
</organism>
<comment type="caution">
    <text evidence="4">The sequence shown here is derived from an EMBL/GenBank/DDBJ whole genome shotgun (WGS) entry which is preliminary data.</text>
</comment>
<dbReference type="GO" id="GO:0016042">
    <property type="term" value="P:lipid catabolic process"/>
    <property type="evidence" value="ECO:0007669"/>
    <property type="project" value="UniProtKB-UniRule"/>
</dbReference>
<feature type="short sequence motif" description="GXGXXG" evidence="2">
    <location>
        <begin position="29"/>
        <end position="34"/>
    </location>
</feature>
<feature type="domain" description="PNPLA" evidence="3">
    <location>
        <begin position="25"/>
        <end position="191"/>
    </location>
</feature>
<evidence type="ECO:0000256" key="1">
    <source>
        <dbReference type="ARBA" id="ARBA00023098"/>
    </source>
</evidence>
<keyword evidence="2" id="KW-0442">Lipid degradation</keyword>